<dbReference type="PANTHER" id="PTHR47976:SF2">
    <property type="entry name" value="RECEPTOR-LIKE SERINE_THREONINE-PROTEIN KINASE"/>
    <property type="match status" value="1"/>
</dbReference>
<dbReference type="FunFam" id="3.30.200.20:FF:000059">
    <property type="entry name" value="S-receptor-like serine/threonine-protein kinase"/>
    <property type="match status" value="1"/>
</dbReference>
<dbReference type="PROSITE" id="PS50927">
    <property type="entry name" value="BULB_LECTIN"/>
    <property type="match status" value="1"/>
</dbReference>
<keyword evidence="6 21" id="KW-0732">Signal</keyword>
<keyword evidence="5 20" id="KW-0812">Transmembrane</keyword>
<evidence type="ECO:0000256" key="15">
    <source>
        <dbReference type="ARBA" id="ARBA00023180"/>
    </source>
</evidence>
<feature type="domain" description="Bulb-type lectin" evidence="23">
    <location>
        <begin position="33"/>
        <end position="161"/>
    </location>
</feature>
<keyword evidence="7" id="KW-0430">Lectin</keyword>
<evidence type="ECO:0000256" key="18">
    <source>
        <dbReference type="PIRNR" id="PIRNR000641"/>
    </source>
</evidence>
<feature type="signal peptide" evidence="21">
    <location>
        <begin position="1"/>
        <end position="28"/>
    </location>
</feature>
<organism evidence="24 25">
    <name type="scientific">Ilex paraguariensis</name>
    <name type="common">yerba mate</name>
    <dbReference type="NCBI Taxonomy" id="185542"/>
    <lineage>
        <taxon>Eukaryota</taxon>
        <taxon>Viridiplantae</taxon>
        <taxon>Streptophyta</taxon>
        <taxon>Embryophyta</taxon>
        <taxon>Tracheophyta</taxon>
        <taxon>Spermatophyta</taxon>
        <taxon>Magnoliopsida</taxon>
        <taxon>eudicotyledons</taxon>
        <taxon>Gunneridae</taxon>
        <taxon>Pentapetalae</taxon>
        <taxon>asterids</taxon>
        <taxon>campanulids</taxon>
        <taxon>Aquifoliales</taxon>
        <taxon>Aquifoliaceae</taxon>
        <taxon>Ilex</taxon>
    </lineage>
</organism>
<evidence type="ECO:0000256" key="9">
    <source>
        <dbReference type="ARBA" id="ARBA00022777"/>
    </source>
</evidence>
<evidence type="ECO:0000256" key="19">
    <source>
        <dbReference type="PROSITE-ProRule" id="PRU10141"/>
    </source>
</evidence>
<dbReference type="InterPro" id="IPR011009">
    <property type="entry name" value="Kinase-like_dom_sf"/>
</dbReference>
<accession>A0ABC8RUJ0</accession>
<dbReference type="CDD" id="cd00028">
    <property type="entry name" value="B_lectin"/>
    <property type="match status" value="1"/>
</dbReference>
<keyword evidence="8 18" id="KW-0547">Nucleotide-binding</keyword>
<dbReference type="InterPro" id="IPR001480">
    <property type="entry name" value="Bulb-type_lectin_dom"/>
</dbReference>
<dbReference type="Gene3D" id="3.30.200.20">
    <property type="entry name" value="Phosphorylase Kinase, domain 1"/>
    <property type="match status" value="1"/>
</dbReference>
<dbReference type="EMBL" id="CAUOFW020001756">
    <property type="protein sequence ID" value="CAK9148522.1"/>
    <property type="molecule type" value="Genomic_DNA"/>
</dbReference>
<dbReference type="PIRSF" id="PIRSF000641">
    <property type="entry name" value="SRK"/>
    <property type="match status" value="1"/>
</dbReference>
<evidence type="ECO:0000259" key="22">
    <source>
        <dbReference type="PROSITE" id="PS50011"/>
    </source>
</evidence>
<dbReference type="PROSITE" id="PS00108">
    <property type="entry name" value="PROTEIN_KINASE_ST"/>
    <property type="match status" value="1"/>
</dbReference>
<dbReference type="Proteomes" id="UP001642360">
    <property type="component" value="Unassembled WGS sequence"/>
</dbReference>
<dbReference type="FunFam" id="2.90.10.30:FF:000001">
    <property type="entry name" value="Serine/threonine-protein kinase"/>
    <property type="match status" value="1"/>
</dbReference>
<evidence type="ECO:0000259" key="23">
    <source>
        <dbReference type="PROSITE" id="PS50927"/>
    </source>
</evidence>
<sequence length="813" mass="90833">MASSSLSHLRSLLLLLLLLLHVLPAVLAISTSDCNITLGSSLSAGDNNPLGQSPSGEFAFGFLRLGGPQADEDLFLLAIWLAKIPELTVVWSRNENPVPRKSKITLTNGGELILYDSKNTELWKASSSSTNNNKPTCAAMLDSGNFVLINEDSTPAWESFNEPTDTILPGQTLKIDNPLKSRQSDTNYTNGRFQLHMQGDGNLVLYTVSLPTEVIYGAYWATGYVKPVSEFQLIFNQDGYIYIEQRNQNVFNLTQKGGGSSRDNYLIARIDYDGAFRLYKHPRNSYTTGFGSCSSSWSVIETFPQDVCMITGTLGSGVCGFNSYCVSNNGRTNCSCPEGYSFVDPFNLLMGCKPNFQLPSCQKDGWETKFDRIEFKELNNTDWPLADYELQTGVEVDKETCKRYCLIDCFCAAVIHNGNNCWKKKYPLSNGRQSSGVNRTALIKVPIGDANQWQYKKDKSTLILVGSLLLGSSVFLNFLLLLAVSVAVFISYHKKMQDLQSGMNTFGMNVRRYTYKELEGATGGFNSKQQLGKGGFGTVYKGVLPSDPTRFVAVKKLDKIAQEGEKEFRTEVNVIGKTHHKNLVRLLGYCDEGENRLLVYEYMNNGSLASLLFGISRPDWNHRVQIAFGVARGLMYLHEECSTQIIHCDIKPQNILLDDNFTPRISDFGLAKLLLVEQSRAARTAIRGTIGYFAPEWFTKVSITVKVDVYSFGAMLLEIICCKSSVQFAMGQEEEALVDWAYDCYYKKKLDKLVENDEEARNDMKRLERLVTVAIWCIQEDPSLRPSMRKVTQMLEGVVEVSIPPRPSGFSSS</sequence>
<dbReference type="InterPro" id="IPR000719">
    <property type="entry name" value="Prot_kinase_dom"/>
</dbReference>
<keyword evidence="10 18" id="KW-0067">ATP-binding</keyword>
<evidence type="ECO:0000256" key="10">
    <source>
        <dbReference type="ARBA" id="ARBA00022840"/>
    </source>
</evidence>
<evidence type="ECO:0000313" key="24">
    <source>
        <dbReference type="EMBL" id="CAK9148522.1"/>
    </source>
</evidence>
<feature type="transmembrane region" description="Helical" evidence="20">
    <location>
        <begin position="462"/>
        <end position="490"/>
    </location>
</feature>
<dbReference type="PROSITE" id="PS00107">
    <property type="entry name" value="PROTEIN_KINASE_ATP"/>
    <property type="match status" value="1"/>
</dbReference>
<dbReference type="Gene3D" id="2.90.10.10">
    <property type="entry name" value="Bulb-type lectin domain"/>
    <property type="match status" value="2"/>
</dbReference>
<evidence type="ECO:0000256" key="5">
    <source>
        <dbReference type="ARBA" id="ARBA00022692"/>
    </source>
</evidence>
<keyword evidence="4 18" id="KW-0808">Transferase</keyword>
<evidence type="ECO:0000256" key="1">
    <source>
        <dbReference type="ARBA" id="ARBA00004479"/>
    </source>
</evidence>
<evidence type="ECO:0000256" key="7">
    <source>
        <dbReference type="ARBA" id="ARBA00022734"/>
    </source>
</evidence>
<evidence type="ECO:0000256" key="2">
    <source>
        <dbReference type="ARBA" id="ARBA00022527"/>
    </source>
</evidence>
<comment type="catalytic activity">
    <reaction evidence="16 18">
        <text>L-threonyl-[protein] + ATP = O-phospho-L-threonyl-[protein] + ADP + H(+)</text>
        <dbReference type="Rhea" id="RHEA:46608"/>
        <dbReference type="Rhea" id="RHEA-COMP:11060"/>
        <dbReference type="Rhea" id="RHEA-COMP:11605"/>
        <dbReference type="ChEBI" id="CHEBI:15378"/>
        <dbReference type="ChEBI" id="CHEBI:30013"/>
        <dbReference type="ChEBI" id="CHEBI:30616"/>
        <dbReference type="ChEBI" id="CHEBI:61977"/>
        <dbReference type="ChEBI" id="CHEBI:456216"/>
        <dbReference type="EC" id="2.7.11.1"/>
    </reaction>
</comment>
<feature type="domain" description="Protein kinase" evidence="22">
    <location>
        <begin position="525"/>
        <end position="799"/>
    </location>
</feature>
<evidence type="ECO:0000256" key="16">
    <source>
        <dbReference type="ARBA" id="ARBA00047899"/>
    </source>
</evidence>
<dbReference type="GO" id="GO:0030246">
    <property type="term" value="F:carbohydrate binding"/>
    <property type="evidence" value="ECO:0007669"/>
    <property type="project" value="UniProtKB-KW"/>
</dbReference>
<name>A0ABC8RUJ0_9AQUA</name>
<dbReference type="SMART" id="SM00220">
    <property type="entry name" value="S_TKc"/>
    <property type="match status" value="1"/>
</dbReference>
<dbReference type="Pfam" id="PF01453">
    <property type="entry name" value="B_lectin"/>
    <property type="match status" value="1"/>
</dbReference>
<feature type="binding site" evidence="19">
    <location>
        <position position="556"/>
    </location>
    <ligand>
        <name>ATP</name>
        <dbReference type="ChEBI" id="CHEBI:30616"/>
    </ligand>
</feature>
<evidence type="ECO:0000256" key="21">
    <source>
        <dbReference type="SAM" id="SignalP"/>
    </source>
</evidence>
<comment type="similarity">
    <text evidence="18">Belongs to the protein kinase superfamily. Ser/Thr protein kinase family.</text>
</comment>
<dbReference type="PROSITE" id="PS50011">
    <property type="entry name" value="PROTEIN_KINASE_DOM"/>
    <property type="match status" value="1"/>
</dbReference>
<keyword evidence="3" id="KW-0245">EGF-like domain</keyword>
<dbReference type="GO" id="GO:0016020">
    <property type="term" value="C:membrane"/>
    <property type="evidence" value="ECO:0007669"/>
    <property type="project" value="UniProtKB-SubCell"/>
</dbReference>
<evidence type="ECO:0000256" key="6">
    <source>
        <dbReference type="ARBA" id="ARBA00022729"/>
    </source>
</evidence>
<dbReference type="GO" id="GO:0005524">
    <property type="term" value="F:ATP binding"/>
    <property type="evidence" value="ECO:0007669"/>
    <property type="project" value="UniProtKB-UniRule"/>
</dbReference>
<reference evidence="24 25" key="1">
    <citation type="submission" date="2024-02" db="EMBL/GenBank/DDBJ databases">
        <authorList>
            <person name="Vignale AGUSTIN F."/>
            <person name="Sosa J E."/>
            <person name="Modenutti C."/>
        </authorList>
    </citation>
    <scope>NUCLEOTIDE SEQUENCE [LARGE SCALE GENOMIC DNA]</scope>
</reference>
<dbReference type="Pfam" id="PF00069">
    <property type="entry name" value="Pkinase"/>
    <property type="match status" value="1"/>
</dbReference>
<evidence type="ECO:0000313" key="25">
    <source>
        <dbReference type="Proteomes" id="UP001642360"/>
    </source>
</evidence>
<gene>
    <name evidence="24" type="ORF">ILEXP_LOCUS16465</name>
</gene>
<dbReference type="CDD" id="cd01098">
    <property type="entry name" value="PAN_AP_plant"/>
    <property type="match status" value="1"/>
</dbReference>
<keyword evidence="11 20" id="KW-1133">Transmembrane helix</keyword>
<keyword evidence="25" id="KW-1185">Reference proteome</keyword>
<dbReference type="SUPFAM" id="SSF51110">
    <property type="entry name" value="alpha-D-mannose-specific plant lectins"/>
    <property type="match status" value="2"/>
</dbReference>
<dbReference type="CDD" id="cd14066">
    <property type="entry name" value="STKc_IRAK"/>
    <property type="match status" value="1"/>
</dbReference>
<dbReference type="GO" id="GO:0004674">
    <property type="term" value="F:protein serine/threonine kinase activity"/>
    <property type="evidence" value="ECO:0007669"/>
    <property type="project" value="UniProtKB-KW"/>
</dbReference>
<evidence type="ECO:0000256" key="17">
    <source>
        <dbReference type="ARBA" id="ARBA00048679"/>
    </source>
</evidence>
<evidence type="ECO:0000256" key="13">
    <source>
        <dbReference type="ARBA" id="ARBA00023157"/>
    </source>
</evidence>
<dbReference type="SMART" id="SM00108">
    <property type="entry name" value="B_lectin"/>
    <property type="match status" value="2"/>
</dbReference>
<evidence type="ECO:0000256" key="12">
    <source>
        <dbReference type="ARBA" id="ARBA00023136"/>
    </source>
</evidence>
<evidence type="ECO:0000256" key="8">
    <source>
        <dbReference type="ARBA" id="ARBA00022741"/>
    </source>
</evidence>
<proteinExistence type="inferred from homology"/>
<dbReference type="SUPFAM" id="SSF56112">
    <property type="entry name" value="Protein kinase-like (PK-like)"/>
    <property type="match status" value="1"/>
</dbReference>
<evidence type="ECO:0000256" key="14">
    <source>
        <dbReference type="ARBA" id="ARBA00023170"/>
    </source>
</evidence>
<evidence type="ECO:0000256" key="11">
    <source>
        <dbReference type="ARBA" id="ARBA00022989"/>
    </source>
</evidence>
<dbReference type="InterPro" id="IPR051343">
    <property type="entry name" value="G-type_lectin_kinases/EP1-like"/>
</dbReference>
<dbReference type="InterPro" id="IPR008271">
    <property type="entry name" value="Ser/Thr_kinase_AS"/>
</dbReference>
<keyword evidence="13" id="KW-1015">Disulfide bond</keyword>
<evidence type="ECO:0000256" key="4">
    <source>
        <dbReference type="ARBA" id="ARBA00022679"/>
    </source>
</evidence>
<keyword evidence="14" id="KW-0675">Receptor</keyword>
<comment type="catalytic activity">
    <reaction evidence="17 18">
        <text>L-seryl-[protein] + ATP = O-phospho-L-seryl-[protein] + ADP + H(+)</text>
        <dbReference type="Rhea" id="RHEA:17989"/>
        <dbReference type="Rhea" id="RHEA-COMP:9863"/>
        <dbReference type="Rhea" id="RHEA-COMP:11604"/>
        <dbReference type="ChEBI" id="CHEBI:15378"/>
        <dbReference type="ChEBI" id="CHEBI:29999"/>
        <dbReference type="ChEBI" id="CHEBI:30616"/>
        <dbReference type="ChEBI" id="CHEBI:83421"/>
        <dbReference type="ChEBI" id="CHEBI:456216"/>
        <dbReference type="EC" id="2.7.11.1"/>
    </reaction>
</comment>
<protein>
    <recommendedName>
        <fullName evidence="18">Receptor-like serine/threonine-protein kinase</fullName>
        <ecNumber evidence="18">2.7.11.1</ecNumber>
    </recommendedName>
</protein>
<dbReference type="InterPro" id="IPR036426">
    <property type="entry name" value="Bulb-type_lectin_dom_sf"/>
</dbReference>
<keyword evidence="9 18" id="KW-0418">Kinase</keyword>
<keyword evidence="12 20" id="KW-0472">Membrane</keyword>
<keyword evidence="2 18" id="KW-0723">Serine/threonine-protein kinase</keyword>
<keyword evidence="15" id="KW-0325">Glycoprotein</keyword>
<dbReference type="Gene3D" id="1.10.510.10">
    <property type="entry name" value="Transferase(Phosphotransferase) domain 1"/>
    <property type="match status" value="1"/>
</dbReference>
<comment type="subcellular location">
    <subcellularLocation>
        <location evidence="1">Membrane</location>
        <topology evidence="1">Single-pass type I membrane protein</topology>
    </subcellularLocation>
</comment>
<evidence type="ECO:0000256" key="20">
    <source>
        <dbReference type="SAM" id="Phobius"/>
    </source>
</evidence>
<dbReference type="InterPro" id="IPR024171">
    <property type="entry name" value="SRK-like_kinase"/>
</dbReference>
<dbReference type="EC" id="2.7.11.1" evidence="18"/>
<dbReference type="PANTHER" id="PTHR47976">
    <property type="entry name" value="G-TYPE LECTIN S-RECEPTOR-LIKE SERINE/THREONINE-PROTEIN KINASE SD2-5"/>
    <property type="match status" value="1"/>
</dbReference>
<feature type="chain" id="PRO_5044815773" description="Receptor-like serine/threonine-protein kinase" evidence="21">
    <location>
        <begin position="29"/>
        <end position="813"/>
    </location>
</feature>
<comment type="caution">
    <text evidence="24">The sequence shown here is derived from an EMBL/GenBank/DDBJ whole genome shotgun (WGS) entry which is preliminary data.</text>
</comment>
<dbReference type="InterPro" id="IPR017441">
    <property type="entry name" value="Protein_kinase_ATP_BS"/>
</dbReference>
<dbReference type="AlphaFoldDB" id="A0ABC8RUJ0"/>
<dbReference type="FunFam" id="1.10.510.10:FF:000237">
    <property type="entry name" value="G-type lectin S-receptor-like serine/threonine-protein kinase"/>
    <property type="match status" value="1"/>
</dbReference>
<evidence type="ECO:0000256" key="3">
    <source>
        <dbReference type="ARBA" id="ARBA00022536"/>
    </source>
</evidence>